<dbReference type="EMBL" id="UYWX01020557">
    <property type="protein sequence ID" value="VDM33280.1"/>
    <property type="molecule type" value="Genomic_DNA"/>
</dbReference>
<dbReference type="AlphaFoldDB" id="A0A0R3X5D4"/>
<feature type="transmembrane region" description="Helical" evidence="2">
    <location>
        <begin position="74"/>
        <end position="96"/>
    </location>
</feature>
<evidence type="ECO:0000313" key="4">
    <source>
        <dbReference type="Proteomes" id="UP000274429"/>
    </source>
</evidence>
<dbReference type="OrthoDB" id="6251606at2759"/>
<evidence type="ECO:0000256" key="2">
    <source>
        <dbReference type="SAM" id="Phobius"/>
    </source>
</evidence>
<proteinExistence type="predicted"/>
<dbReference type="Proteomes" id="UP000274429">
    <property type="component" value="Unassembled WGS sequence"/>
</dbReference>
<reference evidence="5" key="1">
    <citation type="submission" date="2017-02" db="UniProtKB">
        <authorList>
            <consortium name="WormBaseParasite"/>
        </authorList>
    </citation>
    <scope>IDENTIFICATION</scope>
</reference>
<reference evidence="3 4" key="2">
    <citation type="submission" date="2018-11" db="EMBL/GenBank/DDBJ databases">
        <authorList>
            <consortium name="Pathogen Informatics"/>
        </authorList>
    </citation>
    <scope>NUCLEOTIDE SEQUENCE [LARGE SCALE GENOMIC DNA]</scope>
</reference>
<keyword evidence="2" id="KW-0812">Transmembrane</keyword>
<evidence type="ECO:0000313" key="3">
    <source>
        <dbReference type="EMBL" id="VDM33280.1"/>
    </source>
</evidence>
<feature type="transmembrane region" description="Helical" evidence="2">
    <location>
        <begin position="38"/>
        <end position="62"/>
    </location>
</feature>
<organism evidence="5">
    <name type="scientific">Hydatigena taeniaeformis</name>
    <name type="common">Feline tapeworm</name>
    <name type="synonym">Taenia taeniaeformis</name>
    <dbReference type="NCBI Taxonomy" id="6205"/>
    <lineage>
        <taxon>Eukaryota</taxon>
        <taxon>Metazoa</taxon>
        <taxon>Spiralia</taxon>
        <taxon>Lophotrochozoa</taxon>
        <taxon>Platyhelminthes</taxon>
        <taxon>Cestoda</taxon>
        <taxon>Eucestoda</taxon>
        <taxon>Cyclophyllidea</taxon>
        <taxon>Taeniidae</taxon>
        <taxon>Hydatigera</taxon>
    </lineage>
</organism>
<gene>
    <name evidence="3" type="ORF">TTAC_LOCUS8657</name>
</gene>
<sequence length="185" mass="20641">MDTEVPRPKYLRSVEHLPISPTRDEEAKRNRYRKFLKIRTLVFFVLAVCFLSLGIFLLVRYHQPDGSSIGRSCGILFTVLGASFAIITSIYCPTFIKLLSSRSGSVVYHPKSAEALTKMKYPRHNFEKTPSLPPPPMALAMGLPRVLPPAPYPPTGVFVEPSAPPLPSPLLPPPPPYTEVEKMQL</sequence>
<feature type="compositionally biased region" description="Pro residues" evidence="1">
    <location>
        <begin position="163"/>
        <end position="177"/>
    </location>
</feature>
<name>A0A0R3X5D4_HYDTA</name>
<keyword evidence="2" id="KW-0472">Membrane</keyword>
<keyword evidence="4" id="KW-1185">Reference proteome</keyword>
<evidence type="ECO:0000256" key="1">
    <source>
        <dbReference type="SAM" id="MobiDB-lite"/>
    </source>
</evidence>
<protein>
    <submittedName>
        <fullName evidence="3 5">Uncharacterized protein</fullName>
    </submittedName>
</protein>
<keyword evidence="2" id="KW-1133">Transmembrane helix</keyword>
<evidence type="ECO:0000313" key="5">
    <source>
        <dbReference type="WBParaSite" id="TTAC_0000867201-mRNA-1"/>
    </source>
</evidence>
<dbReference type="WBParaSite" id="TTAC_0000867201-mRNA-1">
    <property type="protein sequence ID" value="TTAC_0000867201-mRNA-1"/>
    <property type="gene ID" value="TTAC_0000867201"/>
</dbReference>
<feature type="region of interest" description="Disordered" evidence="1">
    <location>
        <begin position="163"/>
        <end position="185"/>
    </location>
</feature>
<accession>A0A0R3X5D4</accession>